<name>A0A6L6JBZ9_9RHOB</name>
<dbReference type="PANTHER" id="PTHR30537:SF3">
    <property type="entry name" value="TRANSCRIPTIONAL REGULATORY PROTEIN"/>
    <property type="match status" value="1"/>
</dbReference>
<evidence type="ECO:0000313" key="7">
    <source>
        <dbReference type="Proteomes" id="UP000478183"/>
    </source>
</evidence>
<dbReference type="SUPFAM" id="SSF53850">
    <property type="entry name" value="Periplasmic binding protein-like II"/>
    <property type="match status" value="1"/>
</dbReference>
<organism evidence="6 7">
    <name type="scientific">Paracoccus aestuariivivens</name>
    <dbReference type="NCBI Taxonomy" id="1820333"/>
    <lineage>
        <taxon>Bacteria</taxon>
        <taxon>Pseudomonadati</taxon>
        <taxon>Pseudomonadota</taxon>
        <taxon>Alphaproteobacteria</taxon>
        <taxon>Rhodobacterales</taxon>
        <taxon>Paracoccaceae</taxon>
        <taxon>Paracoccus</taxon>
    </lineage>
</organism>
<dbReference type="InterPro" id="IPR005119">
    <property type="entry name" value="LysR_subst-bd"/>
</dbReference>
<dbReference type="PROSITE" id="PS50931">
    <property type="entry name" value="HTH_LYSR"/>
    <property type="match status" value="1"/>
</dbReference>
<dbReference type="RefSeq" id="WP_155096070.1">
    <property type="nucleotide sequence ID" value="NZ_WMIE01000007.1"/>
</dbReference>
<evidence type="ECO:0000259" key="5">
    <source>
        <dbReference type="PROSITE" id="PS50931"/>
    </source>
</evidence>
<gene>
    <name evidence="6" type="ORF">GL286_13405</name>
</gene>
<reference evidence="6 7" key="1">
    <citation type="submission" date="2019-11" db="EMBL/GenBank/DDBJ databases">
        <authorList>
            <person name="Dong K."/>
        </authorList>
    </citation>
    <scope>NUCLEOTIDE SEQUENCE [LARGE SCALE GENOMIC DNA]</scope>
    <source>
        <strain evidence="6 7">NBRC 111993</strain>
    </source>
</reference>
<dbReference type="Gene3D" id="3.40.190.290">
    <property type="match status" value="1"/>
</dbReference>
<evidence type="ECO:0000256" key="3">
    <source>
        <dbReference type="ARBA" id="ARBA00023125"/>
    </source>
</evidence>
<dbReference type="GO" id="GO:0003700">
    <property type="term" value="F:DNA-binding transcription factor activity"/>
    <property type="evidence" value="ECO:0007669"/>
    <property type="project" value="InterPro"/>
</dbReference>
<feature type="domain" description="HTH lysR-type" evidence="5">
    <location>
        <begin position="1"/>
        <end position="61"/>
    </location>
</feature>
<dbReference type="Proteomes" id="UP000478183">
    <property type="component" value="Unassembled WGS sequence"/>
</dbReference>
<comment type="caution">
    <text evidence="6">The sequence shown here is derived from an EMBL/GenBank/DDBJ whole genome shotgun (WGS) entry which is preliminary data.</text>
</comment>
<dbReference type="InterPro" id="IPR036388">
    <property type="entry name" value="WH-like_DNA-bd_sf"/>
</dbReference>
<dbReference type="GO" id="GO:0043565">
    <property type="term" value="F:sequence-specific DNA binding"/>
    <property type="evidence" value="ECO:0007669"/>
    <property type="project" value="TreeGrafter"/>
</dbReference>
<dbReference type="InterPro" id="IPR058163">
    <property type="entry name" value="LysR-type_TF_proteobact-type"/>
</dbReference>
<dbReference type="PANTHER" id="PTHR30537">
    <property type="entry name" value="HTH-TYPE TRANSCRIPTIONAL REGULATOR"/>
    <property type="match status" value="1"/>
</dbReference>
<keyword evidence="7" id="KW-1185">Reference proteome</keyword>
<dbReference type="InterPro" id="IPR036390">
    <property type="entry name" value="WH_DNA-bd_sf"/>
</dbReference>
<keyword evidence="2" id="KW-0805">Transcription regulation</keyword>
<dbReference type="Pfam" id="PF00126">
    <property type="entry name" value="HTH_1"/>
    <property type="match status" value="1"/>
</dbReference>
<sequence length="281" mass="30479">MENQSWDDIRAALAVARSGTVSGAAQELDVHHATVIRRIDALEARLGARLFQRHARGYTLTEAGRLLLDAASAAEARFAQMAARIAGTGDRIEGEVTVTSLLGLADLVMPRLIGLMRQHPGLRLGYTTDPRLFRLDAGEAHVAIRAGTRPTEADYVVSPWLKLPAKLYASAEYLSRHGPVTELSAHRFVLAGSESRPAPHMRWLAERLPAACIVMVSNDSAARVAAVQAGLGLGWMLPGEVGDLIEVMSLPEWDSQLWLVSHVDLHRTPKVQAVLKALRGS</sequence>
<dbReference type="EMBL" id="WMIE01000007">
    <property type="protein sequence ID" value="MTH78725.1"/>
    <property type="molecule type" value="Genomic_DNA"/>
</dbReference>
<evidence type="ECO:0000256" key="4">
    <source>
        <dbReference type="ARBA" id="ARBA00023163"/>
    </source>
</evidence>
<evidence type="ECO:0000256" key="2">
    <source>
        <dbReference type="ARBA" id="ARBA00023015"/>
    </source>
</evidence>
<proteinExistence type="inferred from homology"/>
<evidence type="ECO:0000256" key="1">
    <source>
        <dbReference type="ARBA" id="ARBA00009437"/>
    </source>
</evidence>
<comment type="similarity">
    <text evidence="1">Belongs to the LysR transcriptional regulatory family.</text>
</comment>
<keyword evidence="4" id="KW-0804">Transcription</keyword>
<accession>A0A6L6JBZ9</accession>
<protein>
    <submittedName>
        <fullName evidence="6">LysR family transcriptional regulator</fullName>
    </submittedName>
</protein>
<dbReference type="Pfam" id="PF03466">
    <property type="entry name" value="LysR_substrate"/>
    <property type="match status" value="1"/>
</dbReference>
<evidence type="ECO:0000313" key="6">
    <source>
        <dbReference type="EMBL" id="MTH78725.1"/>
    </source>
</evidence>
<dbReference type="OrthoDB" id="9796526at2"/>
<dbReference type="SUPFAM" id="SSF46785">
    <property type="entry name" value="Winged helix' DNA-binding domain"/>
    <property type="match status" value="1"/>
</dbReference>
<dbReference type="AlphaFoldDB" id="A0A6L6JBZ9"/>
<dbReference type="GO" id="GO:0006351">
    <property type="term" value="P:DNA-templated transcription"/>
    <property type="evidence" value="ECO:0007669"/>
    <property type="project" value="TreeGrafter"/>
</dbReference>
<dbReference type="Gene3D" id="1.10.10.10">
    <property type="entry name" value="Winged helix-like DNA-binding domain superfamily/Winged helix DNA-binding domain"/>
    <property type="match status" value="1"/>
</dbReference>
<keyword evidence="3" id="KW-0238">DNA-binding</keyword>
<dbReference type="InterPro" id="IPR000847">
    <property type="entry name" value="LysR_HTH_N"/>
</dbReference>